<proteinExistence type="predicted"/>
<dbReference type="AlphaFoldDB" id="A0AAN8NQU9"/>
<evidence type="ECO:0000313" key="3">
    <source>
        <dbReference type="Proteomes" id="UP001313282"/>
    </source>
</evidence>
<keyword evidence="1" id="KW-0472">Membrane</keyword>
<keyword evidence="1" id="KW-1133">Transmembrane helix</keyword>
<sequence>MIVTVAVTAAQVPVLELEVVLDETSVRVVQAEWTAVVRRAADVTELVNFWLLSAVFVVEVGVSLIGGLVVVGLIVEMLDAGLVVLSLGSELGGADGEAGLLLGV</sequence>
<comment type="caution">
    <text evidence="2">The sequence shown here is derived from an EMBL/GenBank/DDBJ whole genome shotgun (WGS) entry which is preliminary data.</text>
</comment>
<protein>
    <submittedName>
        <fullName evidence="2">Uncharacterized protein</fullName>
    </submittedName>
</protein>
<dbReference type="Proteomes" id="UP001313282">
    <property type="component" value="Unassembled WGS sequence"/>
</dbReference>
<accession>A0AAN8NQU9</accession>
<reference evidence="2 3" key="1">
    <citation type="submission" date="2019-10" db="EMBL/GenBank/DDBJ databases">
        <authorList>
            <person name="Palmer J.M."/>
        </authorList>
    </citation>
    <scope>NUCLEOTIDE SEQUENCE [LARGE SCALE GENOMIC DNA]</scope>
    <source>
        <strain evidence="2 3">TWF718</strain>
    </source>
</reference>
<evidence type="ECO:0000313" key="2">
    <source>
        <dbReference type="EMBL" id="KAK6336877.1"/>
    </source>
</evidence>
<keyword evidence="1" id="KW-0812">Transmembrane</keyword>
<evidence type="ECO:0000256" key="1">
    <source>
        <dbReference type="SAM" id="Phobius"/>
    </source>
</evidence>
<dbReference type="EMBL" id="JAVHNR010000007">
    <property type="protein sequence ID" value="KAK6336877.1"/>
    <property type="molecule type" value="Genomic_DNA"/>
</dbReference>
<gene>
    <name evidence="2" type="ORF">TWF718_009666</name>
</gene>
<organism evidence="2 3">
    <name type="scientific">Orbilia javanica</name>
    <dbReference type="NCBI Taxonomy" id="47235"/>
    <lineage>
        <taxon>Eukaryota</taxon>
        <taxon>Fungi</taxon>
        <taxon>Dikarya</taxon>
        <taxon>Ascomycota</taxon>
        <taxon>Pezizomycotina</taxon>
        <taxon>Orbiliomycetes</taxon>
        <taxon>Orbiliales</taxon>
        <taxon>Orbiliaceae</taxon>
        <taxon>Orbilia</taxon>
    </lineage>
</organism>
<feature type="transmembrane region" description="Helical" evidence="1">
    <location>
        <begin position="49"/>
        <end position="75"/>
    </location>
</feature>
<name>A0AAN8NQU9_9PEZI</name>
<keyword evidence="3" id="KW-1185">Reference proteome</keyword>